<accession>A0A3M7TT72</accession>
<evidence type="ECO:0000313" key="2">
    <source>
        <dbReference type="Proteomes" id="UP000278746"/>
    </source>
</evidence>
<comment type="caution">
    <text evidence="1">The sequence shown here is derived from an EMBL/GenBank/DDBJ whole genome shotgun (WGS) entry which is preliminary data.</text>
</comment>
<proteinExistence type="predicted"/>
<dbReference type="AlphaFoldDB" id="A0A3M7TT72"/>
<reference evidence="1 2" key="1">
    <citation type="submission" date="2018-10" db="EMBL/GenBank/DDBJ databases">
        <title>Bacillus Keqinensis sp. nov., a moderately halophilic bacterium isolated from a saline-alkaline lake.</title>
        <authorList>
            <person name="Wang H."/>
        </authorList>
    </citation>
    <scope>NUCLEOTIDE SEQUENCE [LARGE SCALE GENOMIC DNA]</scope>
    <source>
        <strain evidence="1 2">KQ-3</strain>
    </source>
</reference>
<protein>
    <submittedName>
        <fullName evidence="1">Uncharacterized protein</fullName>
    </submittedName>
</protein>
<dbReference type="OrthoDB" id="2914959at2"/>
<gene>
    <name evidence="1" type="ORF">EBO34_12505</name>
</gene>
<evidence type="ECO:0000313" key="1">
    <source>
        <dbReference type="EMBL" id="RNA67543.1"/>
    </source>
</evidence>
<sequence>MTTLFKTQDTSTLTEMDLLKSVLHKLAQLERTMVKKEDVSYLNNAMSEAIEQMSFLHEDLEALKTSVEVKHIENINSDEVILHSFMEMAHHHPSKF</sequence>
<name>A0A3M7TT72_9BACI</name>
<dbReference type="RefSeq" id="WP_122899045.1">
    <property type="nucleotide sequence ID" value="NZ_RHIB01000002.1"/>
</dbReference>
<keyword evidence="2" id="KW-1185">Reference proteome</keyword>
<organism evidence="1 2">
    <name type="scientific">Alteribacter keqinensis</name>
    <dbReference type="NCBI Taxonomy" id="2483800"/>
    <lineage>
        <taxon>Bacteria</taxon>
        <taxon>Bacillati</taxon>
        <taxon>Bacillota</taxon>
        <taxon>Bacilli</taxon>
        <taxon>Bacillales</taxon>
        <taxon>Bacillaceae</taxon>
        <taxon>Alteribacter</taxon>
    </lineage>
</organism>
<dbReference type="Proteomes" id="UP000278746">
    <property type="component" value="Unassembled WGS sequence"/>
</dbReference>
<dbReference type="EMBL" id="RHIB01000002">
    <property type="protein sequence ID" value="RNA67543.1"/>
    <property type="molecule type" value="Genomic_DNA"/>
</dbReference>